<feature type="compositionally biased region" description="Polar residues" evidence="1">
    <location>
        <begin position="29"/>
        <end position="38"/>
    </location>
</feature>
<keyword evidence="4" id="KW-1185">Reference proteome</keyword>
<dbReference type="RefSeq" id="WP_390207125.1">
    <property type="nucleotide sequence ID" value="NZ_JBHTAX010000008.1"/>
</dbReference>
<dbReference type="InterPro" id="IPR002372">
    <property type="entry name" value="PQQ_rpt_dom"/>
</dbReference>
<protein>
    <submittedName>
        <fullName evidence="3">PQQ-binding-like beta-propeller repeat protein</fullName>
    </submittedName>
</protein>
<dbReference type="SMART" id="SM00564">
    <property type="entry name" value="PQQ"/>
    <property type="match status" value="3"/>
</dbReference>
<evidence type="ECO:0000259" key="2">
    <source>
        <dbReference type="Pfam" id="PF13360"/>
    </source>
</evidence>
<dbReference type="InterPro" id="IPR011047">
    <property type="entry name" value="Quinoprotein_ADH-like_sf"/>
</dbReference>
<evidence type="ECO:0000313" key="4">
    <source>
        <dbReference type="Proteomes" id="UP001596417"/>
    </source>
</evidence>
<dbReference type="Proteomes" id="UP001596417">
    <property type="component" value="Unassembled WGS sequence"/>
</dbReference>
<reference evidence="3 4" key="1">
    <citation type="journal article" date="2019" name="Int. J. Syst. Evol. Microbiol.">
        <title>The Global Catalogue of Microorganisms (GCM) 10K type strain sequencing project: providing services to taxonomists for standard genome sequencing and annotation.</title>
        <authorList>
            <consortium name="The Broad Institute Genomics Platform"/>
            <consortium name="The Broad Institute Genome Sequencing Center for Infectious Disease"/>
            <person name="Wu L."/>
            <person name="Ma J."/>
        </authorList>
    </citation>
    <scope>NUCLEOTIDE SEQUENCE [LARGE SCALE GENOMIC DNA]</scope>
    <source>
        <strain evidence="3 4">RDMS1</strain>
    </source>
</reference>
<gene>
    <name evidence="3" type="ORF">ACFQL7_28335</name>
</gene>
<dbReference type="PANTHER" id="PTHR34512:SF30">
    <property type="entry name" value="OUTER MEMBRANE PROTEIN ASSEMBLY FACTOR BAMB"/>
    <property type="match status" value="1"/>
</dbReference>
<feature type="region of interest" description="Disordered" evidence="1">
    <location>
        <begin position="235"/>
        <end position="281"/>
    </location>
</feature>
<organism evidence="3 4">
    <name type="scientific">Halocatena marina</name>
    <dbReference type="NCBI Taxonomy" id="2934937"/>
    <lineage>
        <taxon>Archaea</taxon>
        <taxon>Methanobacteriati</taxon>
        <taxon>Methanobacteriota</taxon>
        <taxon>Stenosarchaea group</taxon>
        <taxon>Halobacteria</taxon>
        <taxon>Halobacteriales</taxon>
        <taxon>Natronomonadaceae</taxon>
        <taxon>Halocatena</taxon>
    </lineage>
</organism>
<accession>A0ABD5YVP9</accession>
<evidence type="ECO:0000256" key="1">
    <source>
        <dbReference type="SAM" id="MobiDB-lite"/>
    </source>
</evidence>
<sequence length="281" mass="29767">MSRDDVSRRGVMKGIGMVTGANLVGRGAASSTEPSNQADAGGHSAVETAPRTWPQPGGTATKTGYRRGAKGPKSSVAFRWQHEAAARISGVVVADSTVYASDRTSLIALAAEDGAERWRMADSDLTSVSTPAVAETLVYVGCTQTTRERASNDDHWHSSVVALEAATGTEVWRFEPDRQAAAFCAPTVAGDIVYIIGRNFGAGTVGRLYALDSATGALLWTHETGRSGINGYEAPRWQSKTRPSISPAMNCRARSNDRRCPLGSRCGRDLPGDGSEHPSSR</sequence>
<feature type="compositionally biased region" description="Basic and acidic residues" evidence="1">
    <location>
        <begin position="254"/>
        <end position="281"/>
    </location>
</feature>
<dbReference type="InterPro" id="IPR006311">
    <property type="entry name" value="TAT_signal"/>
</dbReference>
<dbReference type="PROSITE" id="PS51318">
    <property type="entry name" value="TAT"/>
    <property type="match status" value="1"/>
</dbReference>
<dbReference type="SUPFAM" id="SSF50998">
    <property type="entry name" value="Quinoprotein alcohol dehydrogenase-like"/>
    <property type="match status" value="1"/>
</dbReference>
<feature type="region of interest" description="Disordered" evidence="1">
    <location>
        <begin position="25"/>
        <end position="71"/>
    </location>
</feature>
<dbReference type="Gene3D" id="2.130.10.10">
    <property type="entry name" value="YVTN repeat-like/Quinoprotein amine dehydrogenase"/>
    <property type="match status" value="1"/>
</dbReference>
<comment type="caution">
    <text evidence="3">The sequence shown here is derived from an EMBL/GenBank/DDBJ whole genome shotgun (WGS) entry which is preliminary data.</text>
</comment>
<dbReference type="AlphaFoldDB" id="A0ABD5YVP9"/>
<proteinExistence type="predicted"/>
<dbReference type="InterPro" id="IPR015943">
    <property type="entry name" value="WD40/YVTN_repeat-like_dom_sf"/>
</dbReference>
<dbReference type="EMBL" id="JBHTAX010000008">
    <property type="protein sequence ID" value="MFC7193314.1"/>
    <property type="molecule type" value="Genomic_DNA"/>
</dbReference>
<dbReference type="PANTHER" id="PTHR34512">
    <property type="entry name" value="CELL SURFACE PROTEIN"/>
    <property type="match status" value="1"/>
</dbReference>
<name>A0ABD5YVP9_9EURY</name>
<dbReference type="InterPro" id="IPR018391">
    <property type="entry name" value="PQQ_b-propeller_rpt"/>
</dbReference>
<feature type="domain" description="Pyrrolo-quinoline quinone repeat" evidence="2">
    <location>
        <begin position="80"/>
        <end position="223"/>
    </location>
</feature>
<evidence type="ECO:0000313" key="3">
    <source>
        <dbReference type="EMBL" id="MFC7193314.1"/>
    </source>
</evidence>
<dbReference type="Pfam" id="PF13360">
    <property type="entry name" value="PQQ_2"/>
    <property type="match status" value="1"/>
</dbReference>